<dbReference type="EMBL" id="UINC01225311">
    <property type="protein sequence ID" value="SVE55322.1"/>
    <property type="molecule type" value="Genomic_DNA"/>
</dbReference>
<dbReference type="GO" id="GO:0005829">
    <property type="term" value="C:cytosol"/>
    <property type="evidence" value="ECO:0007669"/>
    <property type="project" value="TreeGrafter"/>
</dbReference>
<dbReference type="CDD" id="cd01427">
    <property type="entry name" value="HAD_like"/>
    <property type="match status" value="1"/>
</dbReference>
<evidence type="ECO:0008006" key="2">
    <source>
        <dbReference type="Google" id="ProtNLM"/>
    </source>
</evidence>
<proteinExistence type="predicted"/>
<protein>
    <recommendedName>
        <fullName evidence="2">FCP1 homology domain-containing protein</fullName>
    </recommendedName>
</protein>
<dbReference type="AlphaFoldDB" id="A0A383EEN3"/>
<dbReference type="NCBIfam" id="TIGR01509">
    <property type="entry name" value="HAD-SF-IA-v3"/>
    <property type="match status" value="1"/>
</dbReference>
<dbReference type="InterPro" id="IPR023214">
    <property type="entry name" value="HAD_sf"/>
</dbReference>
<evidence type="ECO:0000313" key="1">
    <source>
        <dbReference type="EMBL" id="SVE55322.1"/>
    </source>
</evidence>
<gene>
    <name evidence="1" type="ORF">METZ01_LOCUS508176</name>
</gene>
<name>A0A383EEN3_9ZZZZ</name>
<dbReference type="GO" id="GO:0008967">
    <property type="term" value="F:phosphoglycolate phosphatase activity"/>
    <property type="evidence" value="ECO:0007669"/>
    <property type="project" value="TreeGrafter"/>
</dbReference>
<dbReference type="Gene3D" id="3.40.50.1000">
    <property type="entry name" value="HAD superfamily/HAD-like"/>
    <property type="match status" value="1"/>
</dbReference>
<organism evidence="1">
    <name type="scientific">marine metagenome</name>
    <dbReference type="NCBI Taxonomy" id="408172"/>
    <lineage>
        <taxon>unclassified sequences</taxon>
        <taxon>metagenomes</taxon>
        <taxon>ecological metagenomes</taxon>
    </lineage>
</organism>
<reference evidence="1" key="1">
    <citation type="submission" date="2018-05" db="EMBL/GenBank/DDBJ databases">
        <authorList>
            <person name="Lanie J.A."/>
            <person name="Ng W.-L."/>
            <person name="Kazmierczak K.M."/>
            <person name="Andrzejewski T.M."/>
            <person name="Davidsen T.M."/>
            <person name="Wayne K.J."/>
            <person name="Tettelin H."/>
            <person name="Glass J.I."/>
            <person name="Rusch D."/>
            <person name="Podicherti R."/>
            <person name="Tsui H.-C.T."/>
            <person name="Winkler M.E."/>
        </authorList>
    </citation>
    <scope>NUCLEOTIDE SEQUENCE</scope>
</reference>
<accession>A0A383EEN3</accession>
<sequence>MELKNNISHLIQVHPHVKIFLTQARKQDKKIYLVTNAHRKTIKLKMSVTQLQDYFDGIVSSHDFGVAKQEQAFWHKLSEVIHLDKNRTIFFDDSPDVLQSAFDFNIKHVVAISKPSSKIKTEIVPGFINIENFSEALPFS</sequence>
<dbReference type="InterPro" id="IPR041492">
    <property type="entry name" value="HAD_2"/>
</dbReference>
<dbReference type="InterPro" id="IPR006439">
    <property type="entry name" value="HAD-SF_hydro_IA"/>
</dbReference>
<dbReference type="GO" id="GO:0006281">
    <property type="term" value="P:DNA repair"/>
    <property type="evidence" value="ECO:0007669"/>
    <property type="project" value="TreeGrafter"/>
</dbReference>
<dbReference type="InterPro" id="IPR050155">
    <property type="entry name" value="HAD-like_hydrolase_sf"/>
</dbReference>
<dbReference type="InterPro" id="IPR036412">
    <property type="entry name" value="HAD-like_sf"/>
</dbReference>
<dbReference type="Pfam" id="PF13419">
    <property type="entry name" value="HAD_2"/>
    <property type="match status" value="1"/>
</dbReference>
<dbReference type="SUPFAM" id="SSF56784">
    <property type="entry name" value="HAD-like"/>
    <property type="match status" value="1"/>
</dbReference>
<dbReference type="PANTHER" id="PTHR43434">
    <property type="entry name" value="PHOSPHOGLYCOLATE PHOSPHATASE"/>
    <property type="match status" value="1"/>
</dbReference>
<dbReference type="PANTHER" id="PTHR43434:SF3">
    <property type="entry name" value="GMP_IMP NUCLEOTIDASE YRFG"/>
    <property type="match status" value="1"/>
</dbReference>